<dbReference type="Gene3D" id="3.40.50.300">
    <property type="entry name" value="P-loop containing nucleotide triphosphate hydrolases"/>
    <property type="match status" value="1"/>
</dbReference>
<dbReference type="KEGG" id="sde:Sde_0327"/>
<dbReference type="InterPro" id="IPR009057">
    <property type="entry name" value="Homeodomain-like_sf"/>
</dbReference>
<dbReference type="FunFam" id="3.40.50.300:FF:000006">
    <property type="entry name" value="DNA-binding transcriptional regulator NtrC"/>
    <property type="match status" value="1"/>
</dbReference>
<dbReference type="Gene3D" id="3.40.50.2300">
    <property type="match status" value="1"/>
</dbReference>
<keyword evidence="5" id="KW-0597">Phosphoprotein</keyword>
<dbReference type="Pfam" id="PF02954">
    <property type="entry name" value="HTH_8"/>
    <property type="match status" value="1"/>
</dbReference>
<dbReference type="SUPFAM" id="SSF52172">
    <property type="entry name" value="CheY-like"/>
    <property type="match status" value="1"/>
</dbReference>
<keyword evidence="9" id="KW-1185">Reference proteome</keyword>
<dbReference type="InterPro" id="IPR002197">
    <property type="entry name" value="HTH_Fis"/>
</dbReference>
<evidence type="ECO:0000259" key="7">
    <source>
        <dbReference type="PROSITE" id="PS50110"/>
    </source>
</evidence>
<dbReference type="PROSITE" id="PS50045">
    <property type="entry name" value="SIGMA54_INTERACT_4"/>
    <property type="match status" value="1"/>
</dbReference>
<dbReference type="EMBL" id="CP000282">
    <property type="protein sequence ID" value="ABD79591.1"/>
    <property type="molecule type" value="Genomic_DNA"/>
</dbReference>
<evidence type="ECO:0000256" key="1">
    <source>
        <dbReference type="ARBA" id="ARBA00022741"/>
    </source>
</evidence>
<feature type="domain" description="Response regulatory" evidence="7">
    <location>
        <begin position="41"/>
        <end position="160"/>
    </location>
</feature>
<dbReference type="InterPro" id="IPR025943">
    <property type="entry name" value="Sigma_54_int_dom_ATP-bd_2"/>
</dbReference>
<dbReference type="Pfam" id="PF00072">
    <property type="entry name" value="Response_reg"/>
    <property type="match status" value="1"/>
</dbReference>
<dbReference type="HOGENOM" id="CLU_000445_0_6_6"/>
<dbReference type="PANTHER" id="PTHR32071">
    <property type="entry name" value="TRANSCRIPTIONAL REGULATORY PROTEIN"/>
    <property type="match status" value="1"/>
</dbReference>
<keyword evidence="1" id="KW-0547">Nucleotide-binding</keyword>
<dbReference type="GO" id="GO:0005524">
    <property type="term" value="F:ATP binding"/>
    <property type="evidence" value="ECO:0007669"/>
    <property type="project" value="UniProtKB-KW"/>
</dbReference>
<organism evidence="8 9">
    <name type="scientific">Saccharophagus degradans (strain 2-40 / ATCC 43961 / DSM 17024)</name>
    <dbReference type="NCBI Taxonomy" id="203122"/>
    <lineage>
        <taxon>Bacteria</taxon>
        <taxon>Pseudomonadati</taxon>
        <taxon>Pseudomonadota</taxon>
        <taxon>Gammaproteobacteria</taxon>
        <taxon>Cellvibrionales</taxon>
        <taxon>Cellvibrionaceae</taxon>
        <taxon>Saccharophagus</taxon>
    </lineage>
</organism>
<dbReference type="GO" id="GO:0006355">
    <property type="term" value="P:regulation of DNA-templated transcription"/>
    <property type="evidence" value="ECO:0007669"/>
    <property type="project" value="InterPro"/>
</dbReference>
<dbReference type="STRING" id="203122.Sde_0327"/>
<dbReference type="AlphaFoldDB" id="Q21NY8"/>
<dbReference type="InterPro" id="IPR058031">
    <property type="entry name" value="AAA_lid_NorR"/>
</dbReference>
<gene>
    <name evidence="8" type="ordered locus">Sde_0327</name>
</gene>
<dbReference type="SUPFAM" id="SSF52540">
    <property type="entry name" value="P-loop containing nucleoside triphosphate hydrolases"/>
    <property type="match status" value="1"/>
</dbReference>
<dbReference type="InterPro" id="IPR001789">
    <property type="entry name" value="Sig_transdc_resp-reg_receiver"/>
</dbReference>
<evidence type="ECO:0000313" key="9">
    <source>
        <dbReference type="Proteomes" id="UP000001947"/>
    </source>
</evidence>
<keyword evidence="2" id="KW-0067">ATP-binding</keyword>
<feature type="modified residue" description="4-aspartylphosphate" evidence="5">
    <location>
        <position position="90"/>
    </location>
</feature>
<dbReference type="CDD" id="cd00009">
    <property type="entry name" value="AAA"/>
    <property type="match status" value="1"/>
</dbReference>
<dbReference type="InterPro" id="IPR003593">
    <property type="entry name" value="AAA+_ATPase"/>
</dbReference>
<dbReference type="SMART" id="SM00448">
    <property type="entry name" value="REC"/>
    <property type="match status" value="1"/>
</dbReference>
<dbReference type="Proteomes" id="UP000001947">
    <property type="component" value="Chromosome"/>
</dbReference>
<accession>Q21NY8</accession>
<dbReference type="GO" id="GO:0000160">
    <property type="term" value="P:phosphorelay signal transduction system"/>
    <property type="evidence" value="ECO:0007669"/>
    <property type="project" value="InterPro"/>
</dbReference>
<feature type="domain" description="Sigma-54 factor interaction" evidence="6">
    <location>
        <begin position="191"/>
        <end position="420"/>
    </location>
</feature>
<dbReference type="SMART" id="SM00382">
    <property type="entry name" value="AAA"/>
    <property type="match status" value="1"/>
</dbReference>
<dbReference type="GO" id="GO:0043565">
    <property type="term" value="F:sequence-specific DNA binding"/>
    <property type="evidence" value="ECO:0007669"/>
    <property type="project" value="InterPro"/>
</dbReference>
<reference evidence="8 9" key="1">
    <citation type="journal article" date="2008" name="PLoS Genet.">
        <title>Complete genome sequence of the complex carbohydrate-degrading marine bacterium, Saccharophagus degradans strain 2-40 T.</title>
        <authorList>
            <person name="Weiner R.M."/>
            <person name="Taylor L.E.II."/>
            <person name="Henrissat B."/>
            <person name="Hauser L."/>
            <person name="Land M."/>
            <person name="Coutinho P.M."/>
            <person name="Rancurel C."/>
            <person name="Saunders E.H."/>
            <person name="Longmire A.G."/>
            <person name="Zhang H."/>
            <person name="Bayer E.A."/>
            <person name="Gilbert H.J."/>
            <person name="Larimer F."/>
            <person name="Zhulin I.B."/>
            <person name="Ekborg N.A."/>
            <person name="Lamed R."/>
            <person name="Richardson P.M."/>
            <person name="Borovok I."/>
            <person name="Hutcheson S."/>
        </authorList>
    </citation>
    <scope>NUCLEOTIDE SEQUENCE [LARGE SCALE GENOMIC DNA]</scope>
    <source>
        <strain evidence="9">2-40 / ATCC 43961 / DSM 17024</strain>
    </source>
</reference>
<dbReference type="Gene3D" id="1.10.10.60">
    <property type="entry name" value="Homeodomain-like"/>
    <property type="match status" value="1"/>
</dbReference>
<dbReference type="InterPro" id="IPR027417">
    <property type="entry name" value="P-loop_NTPase"/>
</dbReference>
<protein>
    <submittedName>
        <fullName evidence="8">Sigma-54 factor, interaction region</fullName>
    </submittedName>
</protein>
<dbReference type="InterPro" id="IPR011006">
    <property type="entry name" value="CheY-like_superfamily"/>
</dbReference>
<dbReference type="PROSITE" id="PS50110">
    <property type="entry name" value="RESPONSE_REGULATORY"/>
    <property type="match status" value="1"/>
</dbReference>
<proteinExistence type="predicted"/>
<dbReference type="PANTHER" id="PTHR32071:SF113">
    <property type="entry name" value="ALGINATE BIOSYNTHESIS TRANSCRIPTIONAL REGULATORY PROTEIN ALGB"/>
    <property type="match status" value="1"/>
</dbReference>
<dbReference type="SUPFAM" id="SSF46689">
    <property type="entry name" value="Homeodomain-like"/>
    <property type="match status" value="1"/>
</dbReference>
<evidence type="ECO:0000256" key="4">
    <source>
        <dbReference type="ARBA" id="ARBA00023163"/>
    </source>
</evidence>
<evidence type="ECO:0000256" key="3">
    <source>
        <dbReference type="ARBA" id="ARBA00023015"/>
    </source>
</evidence>
<evidence type="ECO:0000256" key="2">
    <source>
        <dbReference type="ARBA" id="ARBA00022840"/>
    </source>
</evidence>
<keyword evidence="4" id="KW-0804">Transcription</keyword>
<dbReference type="PRINTS" id="PR01590">
    <property type="entry name" value="HTHFIS"/>
</dbReference>
<dbReference type="Gene3D" id="1.10.8.60">
    <property type="match status" value="1"/>
</dbReference>
<keyword evidence="3" id="KW-0805">Transcription regulation</keyword>
<dbReference type="eggNOG" id="COG2204">
    <property type="taxonomic scope" value="Bacteria"/>
</dbReference>
<sequence>MCGYEHFLLYDAEHHVYDYEHYFSSTAWITPTGQAMKHSDCILIVDDDDDILTAGRLLLKRHFAKVDTCNDPANIPALLAKQQYSAILLDMNFGPGESSGEQGYGWLQKILQIDPQAVVVMITAHGDMHTAVEAMKLGATDFIAKPWQNEKVVATLSSAVALSNTRNEAKQLRSTNKLLAEVSSQLTGQQILGQSTAMQEVMGLINLSAPTDANVLILGENGTGKELVARELHHRSQRANNVFMSVDLGAVTETLFESELFGYKKGAFTGANEDRVGRIKAADGGTLFLDEIGNLPLHLQAKLLTALEQRRITPVGGNQSIPFDARVIAATNLTMQQLNDEQKFRQDLLFRLNTVEIHLPPLRQRVDDIQAIAEYYLAHYSKKYNKPVKPISNEALTAMQCYDWPGNIRALRHALERAVILSQSEMLLPQDFQLANQTSAIEASTGTLTTNSPNTQDELNLEKIEQNTIQLALKRYNFNISHAAKALGLTRAALYRRMEKYGL</sequence>
<dbReference type="Pfam" id="PF00158">
    <property type="entry name" value="Sigma54_activat"/>
    <property type="match status" value="1"/>
</dbReference>
<evidence type="ECO:0000256" key="5">
    <source>
        <dbReference type="PROSITE-ProRule" id="PRU00169"/>
    </source>
</evidence>
<name>Q21NY8_SACD2</name>
<dbReference type="InterPro" id="IPR002078">
    <property type="entry name" value="Sigma_54_int"/>
</dbReference>
<dbReference type="PROSITE" id="PS00676">
    <property type="entry name" value="SIGMA54_INTERACT_2"/>
    <property type="match status" value="1"/>
</dbReference>
<evidence type="ECO:0000259" key="6">
    <source>
        <dbReference type="PROSITE" id="PS50045"/>
    </source>
</evidence>
<dbReference type="Pfam" id="PF25601">
    <property type="entry name" value="AAA_lid_14"/>
    <property type="match status" value="1"/>
</dbReference>
<evidence type="ECO:0000313" key="8">
    <source>
        <dbReference type="EMBL" id="ABD79591.1"/>
    </source>
</evidence>